<reference evidence="10" key="2">
    <citation type="submission" date="2016-08" db="EMBL/GenBank/DDBJ databases">
        <authorList>
            <person name="Seilhamer J.J."/>
        </authorList>
    </citation>
    <scope>NUCLEOTIDE SEQUENCE</scope>
</reference>
<evidence type="ECO:0000256" key="7">
    <source>
        <dbReference type="HAMAP-Rule" id="MF_00382"/>
    </source>
</evidence>
<dbReference type="NCBIfam" id="TIGR01032">
    <property type="entry name" value="rplT_bact"/>
    <property type="match status" value="1"/>
</dbReference>
<dbReference type="Gene3D" id="1.10.1900.20">
    <property type="entry name" value="Ribosomal protein L20"/>
    <property type="match status" value="1"/>
</dbReference>
<name>A0A1C9JBJ2_9CHLO</name>
<comment type="function">
    <text evidence="7 9">Binds directly to 23S ribosomal RNA and is necessary for the in vitro assembly process of the 50S ribosomal subunit. It is not involved in the protein synthesizing functions of that subunit.</text>
</comment>
<evidence type="ECO:0000256" key="1">
    <source>
        <dbReference type="ARBA" id="ARBA00007698"/>
    </source>
</evidence>
<dbReference type="GO" id="GO:0005840">
    <property type="term" value="C:ribosome"/>
    <property type="evidence" value="ECO:0007669"/>
    <property type="project" value="UniProtKB-KW"/>
</dbReference>
<comment type="subcellular location">
    <subcellularLocation>
        <location evidence="7">Plastid</location>
        <location evidence="7">Chloroplast</location>
    </subcellularLocation>
</comment>
<dbReference type="RefSeq" id="YP_009306314.1">
    <property type="nucleotide sequence ID" value="NC_031367.1"/>
</dbReference>
<dbReference type="PROSITE" id="PS00937">
    <property type="entry name" value="RIBOSOMAL_L20"/>
    <property type="match status" value="1"/>
</dbReference>
<dbReference type="GO" id="GO:0009507">
    <property type="term" value="C:chloroplast"/>
    <property type="evidence" value="ECO:0007669"/>
    <property type="project" value="UniProtKB-SubCell"/>
</dbReference>
<evidence type="ECO:0000256" key="5">
    <source>
        <dbReference type="ARBA" id="ARBA00023274"/>
    </source>
</evidence>
<protein>
    <recommendedName>
        <fullName evidence="6 7">Large ribosomal subunit protein bL20c</fullName>
    </recommendedName>
</protein>
<evidence type="ECO:0000256" key="3">
    <source>
        <dbReference type="ARBA" id="ARBA00022884"/>
    </source>
</evidence>
<dbReference type="EMBL" id="KX808497">
    <property type="protein sequence ID" value="AOP19218.1"/>
    <property type="molecule type" value="Genomic_DNA"/>
</dbReference>
<keyword evidence="5 7" id="KW-0687">Ribonucleoprotein</keyword>
<dbReference type="InterPro" id="IPR049946">
    <property type="entry name" value="RIBOSOMAL_L20_CS"/>
</dbReference>
<dbReference type="GO" id="GO:0003735">
    <property type="term" value="F:structural constituent of ribosome"/>
    <property type="evidence" value="ECO:0007669"/>
    <property type="project" value="InterPro"/>
</dbReference>
<evidence type="ECO:0000256" key="8">
    <source>
        <dbReference type="RuleBase" id="RU000561"/>
    </source>
</evidence>
<dbReference type="HAMAP" id="MF_00382">
    <property type="entry name" value="Ribosomal_bL20"/>
    <property type="match status" value="1"/>
</dbReference>
<evidence type="ECO:0000256" key="2">
    <source>
        <dbReference type="ARBA" id="ARBA00022730"/>
    </source>
</evidence>
<dbReference type="PRINTS" id="PR00062">
    <property type="entry name" value="RIBOSOMALL20"/>
</dbReference>
<dbReference type="PANTHER" id="PTHR10986">
    <property type="entry name" value="39S RIBOSOMAL PROTEIN L20"/>
    <property type="match status" value="1"/>
</dbReference>
<evidence type="ECO:0000256" key="4">
    <source>
        <dbReference type="ARBA" id="ARBA00022980"/>
    </source>
</evidence>
<dbReference type="GO" id="GO:0006412">
    <property type="term" value="P:translation"/>
    <property type="evidence" value="ECO:0007669"/>
    <property type="project" value="InterPro"/>
</dbReference>
<keyword evidence="4 7" id="KW-0689">Ribosomal protein</keyword>
<dbReference type="InterPro" id="IPR035566">
    <property type="entry name" value="Ribosomal_protein_bL20_C"/>
</dbReference>
<keyword evidence="2 7" id="KW-0699">rRNA-binding</keyword>
<evidence type="ECO:0000313" key="10">
    <source>
        <dbReference type="EMBL" id="AOP19218.1"/>
    </source>
</evidence>
<geneLocation type="chloroplast" evidence="10"/>
<proteinExistence type="inferred from homology"/>
<dbReference type="SUPFAM" id="SSF74731">
    <property type="entry name" value="Ribosomal protein L20"/>
    <property type="match status" value="1"/>
</dbReference>
<dbReference type="GO" id="GO:0019843">
    <property type="term" value="F:rRNA binding"/>
    <property type="evidence" value="ECO:0007669"/>
    <property type="project" value="UniProtKB-UniRule"/>
</dbReference>
<keyword evidence="10" id="KW-0934">Plastid</keyword>
<dbReference type="InterPro" id="IPR005813">
    <property type="entry name" value="Ribosomal_bL20"/>
</dbReference>
<comment type="similarity">
    <text evidence="1 7 8">Belongs to the bacterial ribosomal protein bL20 family.</text>
</comment>
<dbReference type="Pfam" id="PF00453">
    <property type="entry name" value="Ribosomal_L20"/>
    <property type="match status" value="1"/>
</dbReference>
<dbReference type="GO" id="GO:0000027">
    <property type="term" value="P:ribosomal large subunit assembly"/>
    <property type="evidence" value="ECO:0007669"/>
    <property type="project" value="UniProtKB-UniRule"/>
</dbReference>
<gene>
    <name evidence="7 10" type="primary">rpl20</name>
</gene>
<reference evidence="10" key="1">
    <citation type="journal article" date="2016" name="Genome Biol. Evol.">
        <title>Evolutionary Dynamics of Chloroplast Genomes in Low Light: A Case Study of the Endolithic Green Alga Ostreobium quekettii.</title>
        <authorList>
            <person name="R Marcelino V."/>
            <person name="Cremen M.C."/>
            <person name="Jackson C.J."/>
            <person name="Larkum A.A."/>
            <person name="Verbruggen H."/>
        </authorList>
    </citation>
    <scope>NUCLEOTIDE SEQUENCE</scope>
</reference>
<accession>A0A1C9JBJ2</accession>
<dbReference type="AlphaFoldDB" id="A0A1C9JBJ2"/>
<evidence type="ECO:0000256" key="9">
    <source>
        <dbReference type="RuleBase" id="RU004311"/>
    </source>
</evidence>
<organism evidence="10">
    <name type="scientific">Derbesia sp. WEST4838</name>
    <dbReference type="NCBI Taxonomy" id="1847751"/>
    <lineage>
        <taxon>Eukaryota</taxon>
        <taxon>Viridiplantae</taxon>
        <taxon>Chlorophyta</taxon>
        <taxon>core chlorophytes</taxon>
        <taxon>Ulvophyceae</taxon>
        <taxon>TCBD clade</taxon>
        <taxon>Bryopsidales</taxon>
        <taxon>Bryopsidineae</taxon>
        <taxon>Derbesiaceae</taxon>
        <taxon>Derbesia</taxon>
    </lineage>
</organism>
<dbReference type="CDD" id="cd07026">
    <property type="entry name" value="Ribosomal_L20"/>
    <property type="match status" value="1"/>
</dbReference>
<evidence type="ECO:0000256" key="6">
    <source>
        <dbReference type="ARBA" id="ARBA00035295"/>
    </source>
</evidence>
<dbReference type="GO" id="GO:1990904">
    <property type="term" value="C:ribonucleoprotein complex"/>
    <property type="evidence" value="ECO:0007669"/>
    <property type="project" value="UniProtKB-KW"/>
</dbReference>
<sequence>MNRIKRGHKVKKKRKQILTKVRGFRGAPNRLYRIAKQQLVKSEVNKYKHRKERKRELRQLWILRLNAFLKLYNQTYSPFIYQLKRKNIQLNRKILSQLSIYEKLLSYKNMNLK</sequence>
<keyword evidence="10" id="KW-0150">Chloroplast</keyword>
<keyword evidence="3 7" id="KW-0694">RNA-binding</keyword>
<dbReference type="GeneID" id="29288703"/>
<dbReference type="Gene3D" id="6.10.160.10">
    <property type="match status" value="1"/>
</dbReference>